<dbReference type="SUPFAM" id="SSF82784">
    <property type="entry name" value="OsmC-like"/>
    <property type="match status" value="1"/>
</dbReference>
<dbReference type="InterPro" id="IPR052707">
    <property type="entry name" value="OsmC_Ohr_Peroxiredoxin"/>
</dbReference>
<gene>
    <name evidence="1" type="ORF">G3569_17325</name>
</gene>
<evidence type="ECO:0000313" key="2">
    <source>
        <dbReference type="Proteomes" id="UP000479132"/>
    </source>
</evidence>
<keyword evidence="2" id="KW-1185">Reference proteome</keyword>
<dbReference type="Proteomes" id="UP000479132">
    <property type="component" value="Unassembled WGS sequence"/>
</dbReference>
<dbReference type="InterPro" id="IPR003718">
    <property type="entry name" value="OsmC/Ohr_fam"/>
</dbReference>
<dbReference type="GO" id="GO:0006979">
    <property type="term" value="P:response to oxidative stress"/>
    <property type="evidence" value="ECO:0007669"/>
    <property type="project" value="InterPro"/>
</dbReference>
<dbReference type="RefSeq" id="WP_165271350.1">
    <property type="nucleotide sequence ID" value="NZ_JAALLS010000035.1"/>
</dbReference>
<proteinExistence type="predicted"/>
<dbReference type="InterPro" id="IPR036102">
    <property type="entry name" value="OsmC/Ohrsf"/>
</dbReference>
<organism evidence="1 2">
    <name type="scientific">Fodinibius halophilus</name>
    <dbReference type="NCBI Taxonomy" id="1736908"/>
    <lineage>
        <taxon>Bacteria</taxon>
        <taxon>Pseudomonadati</taxon>
        <taxon>Balneolota</taxon>
        <taxon>Balneolia</taxon>
        <taxon>Balneolales</taxon>
        <taxon>Balneolaceae</taxon>
        <taxon>Fodinibius</taxon>
    </lineage>
</organism>
<sequence>MPVRKSEAEWIGTIENGKGTMRVSDGSYKERYSHSSRFKDGMGSNPEELIAAAHAGCYSMALSDQLEKANYMPQKINTQAEVTFDTTGQGPSISSIKLNCKANVPGINRDDFLRFAEAAKADCPVSKALTGTEITLKAILI</sequence>
<reference evidence="1 2" key="1">
    <citation type="submission" date="2020-02" db="EMBL/GenBank/DDBJ databases">
        <title>Aliifodinibius halophilus 2W32, complete genome.</title>
        <authorList>
            <person name="Li Y."/>
            <person name="Wu S."/>
        </authorList>
    </citation>
    <scope>NUCLEOTIDE SEQUENCE [LARGE SCALE GENOMIC DNA]</scope>
    <source>
        <strain evidence="1 2">2W32</strain>
    </source>
</reference>
<dbReference type="GO" id="GO:0004601">
    <property type="term" value="F:peroxidase activity"/>
    <property type="evidence" value="ECO:0007669"/>
    <property type="project" value="InterPro"/>
</dbReference>
<dbReference type="Gene3D" id="3.30.300.20">
    <property type="match status" value="1"/>
</dbReference>
<evidence type="ECO:0000313" key="1">
    <source>
        <dbReference type="EMBL" id="NGP90123.1"/>
    </source>
</evidence>
<dbReference type="InterPro" id="IPR015946">
    <property type="entry name" value="KH_dom-like_a/b"/>
</dbReference>
<dbReference type="PANTHER" id="PTHR42830:SF1">
    <property type="entry name" value="OSMOTICALLY INDUCIBLE FAMILY PROTEIN"/>
    <property type="match status" value="1"/>
</dbReference>
<protein>
    <submittedName>
        <fullName evidence="1">OsmC family peroxiredoxin</fullName>
    </submittedName>
</protein>
<accession>A0A6M1TCM2</accession>
<name>A0A6M1TCM2_9BACT</name>
<comment type="caution">
    <text evidence="1">The sequence shown here is derived from an EMBL/GenBank/DDBJ whole genome shotgun (WGS) entry which is preliminary data.</text>
</comment>
<dbReference type="NCBIfam" id="TIGR03562">
    <property type="entry name" value="osmo_induc_OsmC"/>
    <property type="match status" value="1"/>
</dbReference>
<dbReference type="PANTHER" id="PTHR42830">
    <property type="entry name" value="OSMOTICALLY INDUCIBLE FAMILY PROTEIN"/>
    <property type="match status" value="1"/>
</dbReference>
<dbReference type="InterPro" id="IPR019904">
    <property type="entry name" value="Peroxiredoxin_OsmC"/>
</dbReference>
<dbReference type="EMBL" id="JAALLS010000035">
    <property type="protein sequence ID" value="NGP90123.1"/>
    <property type="molecule type" value="Genomic_DNA"/>
</dbReference>
<dbReference type="Pfam" id="PF02566">
    <property type="entry name" value="OsmC"/>
    <property type="match status" value="1"/>
</dbReference>
<dbReference type="AlphaFoldDB" id="A0A6M1TCM2"/>